<dbReference type="PANTHER" id="PTHR10625">
    <property type="entry name" value="HISTONE DEACETYLASE HDAC1-RELATED"/>
    <property type="match status" value="1"/>
</dbReference>
<sequence length="130" mass="14334">SIHADPNFDYPYYSGYADEIGRGSGRGYHHNFLLRANTGDDEYLSVLDTALKLIKDFQPHRIVVSTGMDIFIEDPLGTFDISTAGINVIGRRIGGLAIPTVFCLEGGYCNQALGTNVKSLIDGFTDEYHR</sequence>
<organism evidence="7">
    <name type="scientific">Spongospora subterranea</name>
    <dbReference type="NCBI Taxonomy" id="70186"/>
    <lineage>
        <taxon>Eukaryota</taxon>
        <taxon>Sar</taxon>
        <taxon>Rhizaria</taxon>
        <taxon>Endomyxa</taxon>
        <taxon>Phytomyxea</taxon>
        <taxon>Plasmodiophorida</taxon>
        <taxon>Plasmodiophoridae</taxon>
        <taxon>Spongospora</taxon>
    </lineage>
</organism>
<keyword evidence="3" id="KW-0479">Metal-binding</keyword>
<dbReference type="AlphaFoldDB" id="A0A0H5QES8"/>
<evidence type="ECO:0000256" key="1">
    <source>
        <dbReference type="ARBA" id="ARBA00001947"/>
    </source>
</evidence>
<dbReference type="Pfam" id="PF00850">
    <property type="entry name" value="Hist_deacetyl"/>
    <property type="match status" value="1"/>
</dbReference>
<accession>A0A0H5QES8</accession>
<evidence type="ECO:0000256" key="4">
    <source>
        <dbReference type="ARBA" id="ARBA00022801"/>
    </source>
</evidence>
<dbReference type="SUPFAM" id="SSF52768">
    <property type="entry name" value="Arginase/deacetylase"/>
    <property type="match status" value="1"/>
</dbReference>
<dbReference type="EMBL" id="HACM01000116">
    <property type="protein sequence ID" value="CRZ00558.1"/>
    <property type="molecule type" value="Transcribed_RNA"/>
</dbReference>
<dbReference type="GO" id="GO:0046872">
    <property type="term" value="F:metal ion binding"/>
    <property type="evidence" value="ECO:0007669"/>
    <property type="project" value="UniProtKB-KW"/>
</dbReference>
<dbReference type="Gene3D" id="3.40.800.20">
    <property type="entry name" value="Histone deacetylase domain"/>
    <property type="match status" value="1"/>
</dbReference>
<protein>
    <recommendedName>
        <fullName evidence="6">Histone deacetylase domain-containing protein</fullName>
    </recommendedName>
</protein>
<evidence type="ECO:0000256" key="2">
    <source>
        <dbReference type="ARBA" id="ARBA00005947"/>
    </source>
</evidence>
<keyword evidence="5" id="KW-0862">Zinc</keyword>
<dbReference type="InterPro" id="IPR023801">
    <property type="entry name" value="His_deacetylse_dom"/>
</dbReference>
<evidence type="ECO:0000259" key="6">
    <source>
        <dbReference type="Pfam" id="PF00850"/>
    </source>
</evidence>
<dbReference type="GO" id="GO:0004407">
    <property type="term" value="F:histone deacetylase activity"/>
    <property type="evidence" value="ECO:0007669"/>
    <property type="project" value="TreeGrafter"/>
</dbReference>
<dbReference type="GO" id="GO:0016787">
    <property type="term" value="F:hydrolase activity"/>
    <property type="evidence" value="ECO:0007669"/>
    <property type="project" value="UniProtKB-KW"/>
</dbReference>
<comment type="similarity">
    <text evidence="2">Belongs to the histone deacetylase family.</text>
</comment>
<evidence type="ECO:0000256" key="5">
    <source>
        <dbReference type="ARBA" id="ARBA00022833"/>
    </source>
</evidence>
<dbReference type="PANTHER" id="PTHR10625:SF17">
    <property type="entry name" value="HISTONE DEACETYLASE 8"/>
    <property type="match status" value="1"/>
</dbReference>
<dbReference type="GO" id="GO:0040029">
    <property type="term" value="P:epigenetic regulation of gene expression"/>
    <property type="evidence" value="ECO:0007669"/>
    <property type="project" value="TreeGrafter"/>
</dbReference>
<evidence type="ECO:0000313" key="7">
    <source>
        <dbReference type="EMBL" id="CRZ00558.1"/>
    </source>
</evidence>
<feature type="non-terminal residue" evidence="7">
    <location>
        <position position="1"/>
    </location>
</feature>
<dbReference type="InterPro" id="IPR037138">
    <property type="entry name" value="His_deacetylse_dom_sf"/>
</dbReference>
<keyword evidence="4" id="KW-0378">Hydrolase</keyword>
<proteinExistence type="inferred from homology"/>
<name>A0A0H5QES8_9EUKA</name>
<dbReference type="InterPro" id="IPR023696">
    <property type="entry name" value="Ureohydrolase_dom_sf"/>
</dbReference>
<feature type="domain" description="Histone deacetylase" evidence="6">
    <location>
        <begin position="1"/>
        <end position="122"/>
    </location>
</feature>
<feature type="non-terminal residue" evidence="7">
    <location>
        <position position="130"/>
    </location>
</feature>
<comment type="cofactor">
    <cofactor evidence="1">
        <name>Zn(2+)</name>
        <dbReference type="ChEBI" id="CHEBI:29105"/>
    </cofactor>
</comment>
<reference evidence="7" key="1">
    <citation type="submission" date="2015-04" db="EMBL/GenBank/DDBJ databases">
        <title>The genome sequence of the plant pathogenic Rhizarian Plasmodiophora brassicae reveals insights in its biotrophic life cycle and the origin of chitin synthesis.</title>
        <authorList>
            <person name="Schwelm A."/>
            <person name="Fogelqvist J."/>
            <person name="Knaust A."/>
            <person name="Julke S."/>
            <person name="Lilja T."/>
            <person name="Dhandapani V."/>
            <person name="Bonilla-Rosso G."/>
            <person name="Karlsson M."/>
            <person name="Shevchenko A."/>
            <person name="Choi S.R."/>
            <person name="Kim H.G."/>
            <person name="Park J.Y."/>
            <person name="Lim Y.P."/>
            <person name="Ludwig-Muller J."/>
            <person name="Dixelius C."/>
        </authorList>
    </citation>
    <scope>NUCLEOTIDE SEQUENCE</scope>
    <source>
        <tissue evidence="7">Potato root galls</tissue>
    </source>
</reference>
<evidence type="ECO:0000256" key="3">
    <source>
        <dbReference type="ARBA" id="ARBA00022723"/>
    </source>
</evidence>